<evidence type="ECO:0000256" key="2">
    <source>
        <dbReference type="ARBA" id="ARBA00004496"/>
    </source>
</evidence>
<dbReference type="InterPro" id="IPR037289">
    <property type="entry name" value="Elp2"/>
</dbReference>
<dbReference type="Gene3D" id="2.130.10.10">
    <property type="entry name" value="YVTN repeat-like/Quinoprotein amine dehydrogenase"/>
    <property type="match status" value="1"/>
</dbReference>
<evidence type="ECO:0000256" key="7">
    <source>
        <dbReference type="ARBA" id="ARBA00022574"/>
    </source>
</evidence>
<evidence type="ECO:0000256" key="12">
    <source>
        <dbReference type="SAM" id="MobiDB-lite"/>
    </source>
</evidence>
<evidence type="ECO:0000256" key="3">
    <source>
        <dbReference type="ARBA" id="ARBA00005043"/>
    </source>
</evidence>
<evidence type="ECO:0000256" key="4">
    <source>
        <dbReference type="ARBA" id="ARBA00005881"/>
    </source>
</evidence>
<comment type="caution">
    <text evidence="13">The sequence shown here is derived from an EMBL/GenBank/DDBJ whole genome shotgun (WGS) entry which is preliminary data.</text>
</comment>
<evidence type="ECO:0000256" key="10">
    <source>
        <dbReference type="ARBA" id="ARBA00023242"/>
    </source>
</evidence>
<dbReference type="GO" id="GO:0005634">
    <property type="term" value="C:nucleus"/>
    <property type="evidence" value="ECO:0007669"/>
    <property type="project" value="UniProtKB-SubCell"/>
</dbReference>
<accession>A0A367IQT2</accession>
<feature type="non-terminal residue" evidence="13">
    <location>
        <position position="188"/>
    </location>
</feature>
<feature type="compositionally biased region" description="Basic and acidic residues" evidence="12">
    <location>
        <begin position="1"/>
        <end position="13"/>
    </location>
</feature>
<feature type="repeat" description="WD" evidence="11">
    <location>
        <begin position="72"/>
        <end position="110"/>
    </location>
</feature>
<protein>
    <recommendedName>
        <fullName evidence="5">Elongator complex protein 2</fullName>
    </recommendedName>
</protein>
<dbReference type="GO" id="GO:0005737">
    <property type="term" value="C:cytoplasm"/>
    <property type="evidence" value="ECO:0007669"/>
    <property type="project" value="UniProtKB-SubCell"/>
</dbReference>
<dbReference type="OrthoDB" id="27911at2759"/>
<dbReference type="Proteomes" id="UP000252139">
    <property type="component" value="Unassembled WGS sequence"/>
</dbReference>
<proteinExistence type="inferred from homology"/>
<dbReference type="UniPathway" id="UPA00988"/>
<dbReference type="Pfam" id="PF00400">
    <property type="entry name" value="WD40"/>
    <property type="match status" value="2"/>
</dbReference>
<keyword evidence="10" id="KW-0539">Nucleus</keyword>
<keyword evidence="8" id="KW-0819">tRNA processing</keyword>
<dbReference type="AlphaFoldDB" id="A0A367IQT2"/>
<evidence type="ECO:0000256" key="9">
    <source>
        <dbReference type="ARBA" id="ARBA00022737"/>
    </source>
</evidence>
<dbReference type="PANTHER" id="PTHR44111:SF1">
    <property type="entry name" value="ELONGATOR COMPLEX PROTEIN 2"/>
    <property type="match status" value="1"/>
</dbReference>
<evidence type="ECO:0000256" key="11">
    <source>
        <dbReference type="PROSITE-ProRule" id="PRU00221"/>
    </source>
</evidence>
<dbReference type="InterPro" id="IPR036322">
    <property type="entry name" value="WD40_repeat_dom_sf"/>
</dbReference>
<reference evidence="13 14" key="1">
    <citation type="journal article" date="2018" name="G3 (Bethesda)">
        <title>Phylogenetic and Phylogenomic Definition of Rhizopus Species.</title>
        <authorList>
            <person name="Gryganskyi A.P."/>
            <person name="Golan J."/>
            <person name="Dolatabadi S."/>
            <person name="Mondo S."/>
            <person name="Robb S."/>
            <person name="Idnurm A."/>
            <person name="Muszewska A."/>
            <person name="Steczkiewicz K."/>
            <person name="Masonjones S."/>
            <person name="Liao H.L."/>
            <person name="Gajdeczka M.T."/>
            <person name="Anike F."/>
            <person name="Vuek A."/>
            <person name="Anishchenko I.M."/>
            <person name="Voigt K."/>
            <person name="de Hoog G.S."/>
            <person name="Smith M.E."/>
            <person name="Heitman J."/>
            <person name="Vilgalys R."/>
            <person name="Stajich J.E."/>
        </authorList>
    </citation>
    <scope>NUCLEOTIDE SEQUENCE [LARGE SCALE GENOMIC DNA]</scope>
    <source>
        <strain evidence="13 14">CBS 357.93</strain>
    </source>
</reference>
<comment type="subcellular location">
    <subcellularLocation>
        <location evidence="2">Cytoplasm</location>
    </subcellularLocation>
    <subcellularLocation>
        <location evidence="1">Nucleus</location>
    </subcellularLocation>
</comment>
<comment type="pathway">
    <text evidence="3">tRNA modification; 5-methoxycarbonylmethyl-2-thiouridine-tRNA biosynthesis.</text>
</comment>
<feature type="non-terminal residue" evidence="13">
    <location>
        <position position="1"/>
    </location>
</feature>
<dbReference type="PANTHER" id="PTHR44111">
    <property type="entry name" value="ELONGATOR COMPLEX PROTEIN 2"/>
    <property type="match status" value="1"/>
</dbReference>
<dbReference type="EMBL" id="PJQL01004143">
    <property type="protein sequence ID" value="RCH80023.1"/>
    <property type="molecule type" value="Genomic_DNA"/>
</dbReference>
<evidence type="ECO:0000313" key="14">
    <source>
        <dbReference type="Proteomes" id="UP000252139"/>
    </source>
</evidence>
<dbReference type="STRING" id="86630.A0A367IQT2"/>
<keyword evidence="7 11" id="KW-0853">WD repeat</keyword>
<organism evidence="13 14">
    <name type="scientific">Rhizopus azygosporus</name>
    <name type="common">Rhizopus microsporus var. azygosporus</name>
    <dbReference type="NCBI Taxonomy" id="86630"/>
    <lineage>
        <taxon>Eukaryota</taxon>
        <taxon>Fungi</taxon>
        <taxon>Fungi incertae sedis</taxon>
        <taxon>Mucoromycota</taxon>
        <taxon>Mucoromycotina</taxon>
        <taxon>Mucoromycetes</taxon>
        <taxon>Mucorales</taxon>
        <taxon>Mucorineae</taxon>
        <taxon>Rhizopodaceae</taxon>
        <taxon>Rhizopus</taxon>
    </lineage>
</organism>
<dbReference type="PROSITE" id="PS50082">
    <property type="entry name" value="WD_REPEATS_2"/>
    <property type="match status" value="1"/>
</dbReference>
<evidence type="ECO:0000256" key="6">
    <source>
        <dbReference type="ARBA" id="ARBA00022490"/>
    </source>
</evidence>
<dbReference type="InterPro" id="IPR015943">
    <property type="entry name" value="WD40/YVTN_repeat-like_dom_sf"/>
</dbReference>
<gene>
    <name evidence="13" type="primary">ELP2_1</name>
    <name evidence="13" type="ORF">CU097_002535</name>
</gene>
<keyword evidence="9" id="KW-0677">Repeat</keyword>
<evidence type="ECO:0000256" key="8">
    <source>
        <dbReference type="ARBA" id="ARBA00022694"/>
    </source>
</evidence>
<feature type="region of interest" description="Disordered" evidence="12">
    <location>
        <begin position="1"/>
        <end position="20"/>
    </location>
</feature>
<evidence type="ECO:0000256" key="5">
    <source>
        <dbReference type="ARBA" id="ARBA00020267"/>
    </source>
</evidence>
<dbReference type="SMART" id="SM00320">
    <property type="entry name" value="WD40"/>
    <property type="match status" value="3"/>
</dbReference>
<dbReference type="GO" id="GO:0002098">
    <property type="term" value="P:tRNA wobble uridine modification"/>
    <property type="evidence" value="ECO:0007669"/>
    <property type="project" value="InterPro"/>
</dbReference>
<evidence type="ECO:0000256" key="1">
    <source>
        <dbReference type="ARBA" id="ARBA00004123"/>
    </source>
</evidence>
<sequence length="188" mass="20813">KGVIDRKEQDESSKGVTETLPGHKGRVNCLSFIERGSEDKLEDVALISGSADYTAKVWKKDNTGKWINSATMEGHTGAVETIACMRAHSIETETDIITTGSSDGTIRVWERRIVDDVSDEVTCKQVINNGNKYPMSLALSYLPNSRVPILASGHTDKVITIYVYQSTTNEFKKAHTLQGHDNWVRDLA</sequence>
<evidence type="ECO:0000313" key="13">
    <source>
        <dbReference type="EMBL" id="RCH80023.1"/>
    </source>
</evidence>
<dbReference type="InterPro" id="IPR001680">
    <property type="entry name" value="WD40_rpt"/>
</dbReference>
<dbReference type="SUPFAM" id="SSF50978">
    <property type="entry name" value="WD40 repeat-like"/>
    <property type="match status" value="1"/>
</dbReference>
<comment type="similarity">
    <text evidence="4">Belongs to the WD repeat ELP2 family.</text>
</comment>
<dbReference type="GO" id="GO:0033588">
    <property type="term" value="C:elongator holoenzyme complex"/>
    <property type="evidence" value="ECO:0007669"/>
    <property type="project" value="InterPro"/>
</dbReference>
<name>A0A367IQT2_RHIAZ</name>
<keyword evidence="6" id="KW-0963">Cytoplasm</keyword>
<keyword evidence="14" id="KW-1185">Reference proteome</keyword>